<name>A0A2U1J129_SMIAN</name>
<comment type="similarity">
    <text evidence="1">Belongs to the DNA polymerase delta/II small subunit family.</text>
</comment>
<dbReference type="AlphaFoldDB" id="A0A2U1J129"/>
<dbReference type="GO" id="GO:0043625">
    <property type="term" value="C:delta DNA polymerase complex"/>
    <property type="evidence" value="ECO:0007669"/>
    <property type="project" value="TreeGrafter"/>
</dbReference>
<protein>
    <recommendedName>
        <fullName evidence="7">DNA polymerase delta subunit OB-fold domain-containing protein</fullName>
    </recommendedName>
</protein>
<dbReference type="EMBL" id="MBFU01000521">
    <property type="protein sequence ID" value="PVZ98682.1"/>
    <property type="molecule type" value="Genomic_DNA"/>
</dbReference>
<sequence length="459" mass="50517">MVSNNPQLARLKSNVDTTKNTFIITPESYQQQFSGIYRQRLQALWPRLVEAARSKWIEFDEGIEIMEKISSVSDICERVVLIGTVFLEQKLKPSILEEVSKSQWEKETPLPEKYWSEEDLVWLEDETGRINVISDPKGKIPVLITGMVVSVLGSSTKDGRFVVEDVEYAGMPVQSPVLDVSKDRQKHGKSEYVAIVSGFGVTGDSGVSRNMQLLADFLGGLLGGEEMRELSSKIGSLIVAGNSIDGRGVYGGKINEKMGKLGLRNTNDNVLGREVVVEKRSYVELDNYLSQIAGILPVILMPGDTDPVSQSLPQQTFPVDILLPKSGSLGSLIGTSNPTWLEIDKLRFLGTSGQNIRDMEKCVRDIPALDLCEATLKSRHLAPTGPDTLAMYPSSRGDAMLLDRAPDVYFVGNMESFGRRRVSGGGGEVEVVMVPEFKSSGEVVLVDTFTLRTESVKFC</sequence>
<dbReference type="GO" id="GO:0003677">
    <property type="term" value="F:DNA binding"/>
    <property type="evidence" value="ECO:0007669"/>
    <property type="project" value="InterPro"/>
</dbReference>
<comment type="caution">
    <text evidence="5">The sequence shown here is derived from an EMBL/GenBank/DDBJ whole genome shotgun (WGS) entry which is preliminary data.</text>
</comment>
<evidence type="ECO:0000256" key="1">
    <source>
        <dbReference type="ARBA" id="ARBA00006035"/>
    </source>
</evidence>
<dbReference type="Gene3D" id="3.60.21.50">
    <property type="match status" value="1"/>
</dbReference>
<organism evidence="5 6">
    <name type="scientific">Smittium angustum</name>
    <dbReference type="NCBI Taxonomy" id="133377"/>
    <lineage>
        <taxon>Eukaryota</taxon>
        <taxon>Fungi</taxon>
        <taxon>Fungi incertae sedis</taxon>
        <taxon>Zoopagomycota</taxon>
        <taxon>Kickxellomycotina</taxon>
        <taxon>Harpellomycetes</taxon>
        <taxon>Harpellales</taxon>
        <taxon>Legeriomycetaceae</taxon>
        <taxon>Smittium</taxon>
    </lineage>
</organism>
<evidence type="ECO:0000256" key="2">
    <source>
        <dbReference type="ARBA" id="ARBA00022705"/>
    </source>
</evidence>
<gene>
    <name evidence="5" type="ORF">BB558_005319</name>
</gene>
<dbReference type="InterPro" id="IPR024826">
    <property type="entry name" value="DNA_pol_delta/II_ssu"/>
</dbReference>
<evidence type="ECO:0000313" key="6">
    <source>
        <dbReference type="Proteomes" id="UP000245591"/>
    </source>
</evidence>
<keyword evidence="2" id="KW-0235">DNA replication</keyword>
<keyword evidence="6" id="KW-1185">Reference proteome</keyword>
<dbReference type="PANTHER" id="PTHR10416">
    <property type="entry name" value="DNA POLYMERASE DELTA SUBUNIT 2"/>
    <property type="match status" value="1"/>
</dbReference>
<dbReference type="InterPro" id="IPR040663">
    <property type="entry name" value="DNA_pol_D_N"/>
</dbReference>
<dbReference type="Pfam" id="PF18018">
    <property type="entry name" value="DNA_pol_D_N"/>
    <property type="match status" value="1"/>
</dbReference>
<feature type="domain" description="DNA polymerase delta subunit OB-fold" evidence="4">
    <location>
        <begin position="32"/>
        <end position="166"/>
    </location>
</feature>
<dbReference type="PANTHER" id="PTHR10416:SF0">
    <property type="entry name" value="DNA POLYMERASE DELTA SUBUNIT 2"/>
    <property type="match status" value="1"/>
</dbReference>
<proteinExistence type="inferred from homology"/>
<dbReference type="Proteomes" id="UP000245591">
    <property type="component" value="Unassembled WGS sequence"/>
</dbReference>
<evidence type="ECO:0000313" key="5">
    <source>
        <dbReference type="EMBL" id="PVZ98682.1"/>
    </source>
</evidence>
<reference evidence="5 6" key="1">
    <citation type="journal article" date="2018" name="MBio">
        <title>Comparative Genomics Reveals the Core Gene Toolbox for the Fungus-Insect Symbiosis.</title>
        <authorList>
            <person name="Wang Y."/>
            <person name="Stata M."/>
            <person name="Wang W."/>
            <person name="Stajich J.E."/>
            <person name="White M.M."/>
            <person name="Moncalvo J.M."/>
        </authorList>
    </citation>
    <scope>NUCLEOTIDE SEQUENCE [LARGE SCALE GENOMIC DNA]</scope>
    <source>
        <strain evidence="5 6">AUS-126-30</strain>
    </source>
</reference>
<dbReference type="GO" id="GO:0006271">
    <property type="term" value="P:DNA strand elongation involved in DNA replication"/>
    <property type="evidence" value="ECO:0007669"/>
    <property type="project" value="TreeGrafter"/>
</dbReference>
<accession>A0A2U1J129</accession>
<feature type="domain" description="DNA polymerase alpha/delta/epsilon subunit B" evidence="3">
    <location>
        <begin position="193"/>
        <end position="418"/>
    </location>
</feature>
<evidence type="ECO:0008006" key="7">
    <source>
        <dbReference type="Google" id="ProtNLM"/>
    </source>
</evidence>
<evidence type="ECO:0000259" key="3">
    <source>
        <dbReference type="Pfam" id="PF04042"/>
    </source>
</evidence>
<dbReference type="Pfam" id="PF04042">
    <property type="entry name" value="DNA_pol_E_B"/>
    <property type="match status" value="1"/>
</dbReference>
<dbReference type="InterPro" id="IPR007185">
    <property type="entry name" value="DNA_pol_a/d/e_bsu"/>
</dbReference>
<evidence type="ECO:0000259" key="4">
    <source>
        <dbReference type="Pfam" id="PF18018"/>
    </source>
</evidence>